<dbReference type="EMBL" id="KE356561">
    <property type="protein sequence ID" value="ERG93693.1"/>
    <property type="molecule type" value="Genomic_DNA"/>
</dbReference>
<dbReference type="Proteomes" id="UP000030710">
    <property type="component" value="Unassembled WGS sequence"/>
</dbReference>
<reference evidence="2 3" key="1">
    <citation type="journal article" date="2013" name="PLoS ONE">
        <title>Assembly-driven community genomics of a hypersaline microbial ecosystem.</title>
        <authorList>
            <person name="Podell S."/>
            <person name="Ugalde J.A."/>
            <person name="Narasingarao P."/>
            <person name="Banfield J.F."/>
            <person name="Heidelberg K.B."/>
            <person name="Allen E.E."/>
        </authorList>
    </citation>
    <scope>NUCLEOTIDE SEQUENCE [LARGE SCALE GENOMIC DNA]</scope>
    <source>
        <strain evidence="3">J07HQW2</strain>
    </source>
</reference>
<dbReference type="STRING" id="1238425.J07HQW2_00126"/>
<name>U1NAP9_9EURY</name>
<proteinExistence type="predicted"/>
<dbReference type="HOGENOM" id="CLU_3394503_0_0_2"/>
<protein>
    <submittedName>
        <fullName evidence="2">Uncharacterized protein</fullName>
    </submittedName>
</protein>
<evidence type="ECO:0000313" key="3">
    <source>
        <dbReference type="Proteomes" id="UP000030710"/>
    </source>
</evidence>
<gene>
    <name evidence="2" type="ORF">J07HQW2_00126</name>
</gene>
<accession>U1NAP9</accession>
<evidence type="ECO:0000313" key="2">
    <source>
        <dbReference type="EMBL" id="ERG93693.1"/>
    </source>
</evidence>
<feature type="region of interest" description="Disordered" evidence="1">
    <location>
        <begin position="1"/>
        <end position="31"/>
    </location>
</feature>
<organism evidence="2 3">
    <name type="scientific">Haloquadratum walsbyi J07HQW2</name>
    <dbReference type="NCBI Taxonomy" id="1238425"/>
    <lineage>
        <taxon>Archaea</taxon>
        <taxon>Methanobacteriati</taxon>
        <taxon>Methanobacteriota</taxon>
        <taxon>Stenosarchaea group</taxon>
        <taxon>Halobacteria</taxon>
        <taxon>Halobacteriales</taxon>
        <taxon>Haloferacaceae</taxon>
        <taxon>Haloquadratum</taxon>
    </lineage>
</organism>
<dbReference type="AlphaFoldDB" id="U1NAP9"/>
<evidence type="ECO:0000256" key="1">
    <source>
        <dbReference type="SAM" id="MobiDB-lite"/>
    </source>
</evidence>
<sequence length="31" mass="3402">MSNPDRVDRDPEEDMLPDERAVIADRASGSG</sequence>